<keyword evidence="5" id="KW-0547">Nucleotide-binding</keyword>
<evidence type="ECO:0000256" key="9">
    <source>
        <dbReference type="SAM" id="Phobius"/>
    </source>
</evidence>
<feature type="transmembrane region" description="Helical" evidence="9">
    <location>
        <begin position="261"/>
        <end position="281"/>
    </location>
</feature>
<dbReference type="InterPro" id="IPR036890">
    <property type="entry name" value="HATPase_C_sf"/>
</dbReference>
<evidence type="ECO:0000256" key="5">
    <source>
        <dbReference type="ARBA" id="ARBA00022741"/>
    </source>
</evidence>
<dbReference type="InterPro" id="IPR005467">
    <property type="entry name" value="His_kinase_dom"/>
</dbReference>
<sequence length="703" mass="79200">MRKAVRPFASPPSHKTAITLTAQIPITYYGYIKQIARATRVSARMHQCIISLALSLFFMVWTKTSNGQDTLVEDDYISIKNLHESISVLQFDKSQGAKLARFLKTKQDLSPTQVFQEFQAGRMNSIPDHSRLGYLEETVWLAVPLQNLEADRTSWFFDFKKRQMDRVSVYTVRDGVLGVVEPLDYLPIPLYQLNVSQNPIVLLISMQSTTVIDLEFYLRSDLQAGKSLFHDLAMKVLFSGLVLALSLYSFLTFLSTREDVFLYYPASLICTLITILIYNGWQHLFSNIVDAPWGVVLHTTKCIAFIIMLEFSSKFLEWHRISHKLLKLKQLQSTLFAGCFLVLAVAPLASVISFSDYLGGATCLFIFSTSVFIYFKEKRRYALYFILAWSFLFFSLVFEVTKMKFGMQENVQFNWMFLAVAMEPILFSIAIYQKQRSHARALLEAAALSRENLEKLVKIRTKELEGANAKILEKQAEVVQSTKLAALGKLSGGIAHEINNPLAIISASIRQVKRLTMNVDPVVDDRILKIEAQCQRIAKLTAGLQQFSGIKELHQEIFVLSDVVRDSIVLIESRLLDQEIELRFIDHTTAQVKGKPSELMQVIHGLLLNGIEASLLSPAPRLEVLVGESDSRAWVKVIDSGPGIPEDIRENIFQPFFTTKKIGEGVGLGLSSALGIVAAMNGRIFLEEPSPQTTFVVELPIAS</sequence>
<accession>A0A1Y6BNE8</accession>
<dbReference type="AlphaFoldDB" id="A0A1Y6BNE8"/>
<dbReference type="STRING" id="1513793.SAMN06296036_10669"/>
<dbReference type="PANTHER" id="PTHR43065:SF10">
    <property type="entry name" value="PEROXIDE STRESS-ACTIVATED HISTIDINE KINASE MAK3"/>
    <property type="match status" value="1"/>
</dbReference>
<keyword evidence="9" id="KW-0812">Transmembrane</keyword>
<dbReference type="EMBL" id="FWZT01000006">
    <property type="protein sequence ID" value="SMF16800.1"/>
    <property type="molecule type" value="Genomic_DNA"/>
</dbReference>
<proteinExistence type="predicted"/>
<feature type="transmembrane region" description="Helical" evidence="9">
    <location>
        <begin position="413"/>
        <end position="432"/>
    </location>
</feature>
<dbReference type="InterPro" id="IPR011623">
    <property type="entry name" value="7TMR_DISM_rcpt_extracell_dom1"/>
</dbReference>
<dbReference type="InterPro" id="IPR036097">
    <property type="entry name" value="HisK_dim/P_sf"/>
</dbReference>
<dbReference type="EC" id="2.7.13.3" evidence="2"/>
<dbReference type="PROSITE" id="PS50109">
    <property type="entry name" value="HIS_KIN"/>
    <property type="match status" value="1"/>
</dbReference>
<feature type="transmembrane region" description="Helical" evidence="9">
    <location>
        <begin position="382"/>
        <end position="401"/>
    </location>
</feature>
<evidence type="ECO:0000256" key="3">
    <source>
        <dbReference type="ARBA" id="ARBA00022553"/>
    </source>
</evidence>
<dbReference type="Pfam" id="PF02518">
    <property type="entry name" value="HATPase_c"/>
    <property type="match status" value="1"/>
</dbReference>
<evidence type="ECO:0000256" key="4">
    <source>
        <dbReference type="ARBA" id="ARBA00022679"/>
    </source>
</evidence>
<dbReference type="Proteomes" id="UP000192907">
    <property type="component" value="Unassembled WGS sequence"/>
</dbReference>
<feature type="transmembrane region" description="Helical" evidence="9">
    <location>
        <begin position="232"/>
        <end position="254"/>
    </location>
</feature>
<evidence type="ECO:0000256" key="8">
    <source>
        <dbReference type="ARBA" id="ARBA00023012"/>
    </source>
</evidence>
<dbReference type="GO" id="GO:0005524">
    <property type="term" value="F:ATP binding"/>
    <property type="evidence" value="ECO:0007669"/>
    <property type="project" value="UniProtKB-KW"/>
</dbReference>
<feature type="transmembrane region" description="Helical" evidence="9">
    <location>
        <begin position="358"/>
        <end position="375"/>
    </location>
</feature>
<evidence type="ECO:0000256" key="6">
    <source>
        <dbReference type="ARBA" id="ARBA00022777"/>
    </source>
</evidence>
<comment type="catalytic activity">
    <reaction evidence="1">
        <text>ATP + protein L-histidine = ADP + protein N-phospho-L-histidine.</text>
        <dbReference type="EC" id="2.7.13.3"/>
    </reaction>
</comment>
<evidence type="ECO:0000259" key="10">
    <source>
        <dbReference type="PROSITE" id="PS50109"/>
    </source>
</evidence>
<dbReference type="GO" id="GO:0000155">
    <property type="term" value="F:phosphorelay sensor kinase activity"/>
    <property type="evidence" value="ECO:0007669"/>
    <property type="project" value="InterPro"/>
</dbReference>
<evidence type="ECO:0000256" key="2">
    <source>
        <dbReference type="ARBA" id="ARBA00012438"/>
    </source>
</evidence>
<dbReference type="PRINTS" id="PR00344">
    <property type="entry name" value="BCTRLSENSOR"/>
</dbReference>
<protein>
    <recommendedName>
        <fullName evidence="2">histidine kinase</fullName>
        <ecNumber evidence="2">2.7.13.3</ecNumber>
    </recommendedName>
</protein>
<evidence type="ECO:0000256" key="1">
    <source>
        <dbReference type="ARBA" id="ARBA00000085"/>
    </source>
</evidence>
<dbReference type="Pfam" id="PF07696">
    <property type="entry name" value="7TMR-DISMED2"/>
    <property type="match status" value="1"/>
</dbReference>
<keyword evidence="6" id="KW-0418">Kinase</keyword>
<dbReference type="SMART" id="SM00387">
    <property type="entry name" value="HATPase_c"/>
    <property type="match status" value="1"/>
</dbReference>
<gene>
    <name evidence="11" type="ORF">SAMN06296036_10669</name>
</gene>
<dbReference type="Pfam" id="PF07695">
    <property type="entry name" value="7TMR-DISM_7TM"/>
    <property type="match status" value="1"/>
</dbReference>
<keyword evidence="7" id="KW-0067">ATP-binding</keyword>
<dbReference type="Gene3D" id="1.10.287.130">
    <property type="match status" value="1"/>
</dbReference>
<dbReference type="CDD" id="cd00082">
    <property type="entry name" value="HisKA"/>
    <property type="match status" value="1"/>
</dbReference>
<keyword evidence="8" id="KW-0902">Two-component regulatory system</keyword>
<dbReference type="InterPro" id="IPR011622">
    <property type="entry name" value="7TMR_DISM_rcpt_extracell_dom2"/>
</dbReference>
<keyword evidence="9" id="KW-0472">Membrane</keyword>
<dbReference type="InterPro" id="IPR003661">
    <property type="entry name" value="HisK_dim/P_dom"/>
</dbReference>
<keyword evidence="12" id="KW-1185">Reference proteome</keyword>
<dbReference type="InterPro" id="IPR003594">
    <property type="entry name" value="HATPase_dom"/>
</dbReference>
<dbReference type="PANTHER" id="PTHR43065">
    <property type="entry name" value="SENSOR HISTIDINE KINASE"/>
    <property type="match status" value="1"/>
</dbReference>
<dbReference type="InterPro" id="IPR004358">
    <property type="entry name" value="Sig_transdc_His_kin-like_C"/>
</dbReference>
<keyword evidence="4" id="KW-0808">Transferase</keyword>
<organism evidence="11 12">
    <name type="scientific">Pseudobacteriovorax antillogorgiicola</name>
    <dbReference type="NCBI Taxonomy" id="1513793"/>
    <lineage>
        <taxon>Bacteria</taxon>
        <taxon>Pseudomonadati</taxon>
        <taxon>Bdellovibrionota</taxon>
        <taxon>Oligoflexia</taxon>
        <taxon>Oligoflexales</taxon>
        <taxon>Pseudobacteriovoracaceae</taxon>
        <taxon>Pseudobacteriovorax</taxon>
    </lineage>
</organism>
<keyword evidence="9" id="KW-1133">Transmembrane helix</keyword>
<feature type="domain" description="Histidine kinase" evidence="10">
    <location>
        <begin position="493"/>
        <end position="703"/>
    </location>
</feature>
<dbReference type="SUPFAM" id="SSF55874">
    <property type="entry name" value="ATPase domain of HSP90 chaperone/DNA topoisomerase II/histidine kinase"/>
    <property type="match status" value="1"/>
</dbReference>
<name>A0A1Y6BNE8_9BACT</name>
<keyword evidence="3" id="KW-0597">Phosphoprotein</keyword>
<evidence type="ECO:0000256" key="7">
    <source>
        <dbReference type="ARBA" id="ARBA00022840"/>
    </source>
</evidence>
<evidence type="ECO:0000313" key="11">
    <source>
        <dbReference type="EMBL" id="SMF16800.1"/>
    </source>
</evidence>
<dbReference type="SUPFAM" id="SSF47384">
    <property type="entry name" value="Homodimeric domain of signal transducing histidine kinase"/>
    <property type="match status" value="1"/>
</dbReference>
<feature type="transmembrane region" description="Helical" evidence="9">
    <location>
        <begin position="333"/>
        <end position="352"/>
    </location>
</feature>
<dbReference type="Gene3D" id="3.30.565.10">
    <property type="entry name" value="Histidine kinase-like ATPase, C-terminal domain"/>
    <property type="match status" value="1"/>
</dbReference>
<reference evidence="12" key="1">
    <citation type="submission" date="2017-04" db="EMBL/GenBank/DDBJ databases">
        <authorList>
            <person name="Varghese N."/>
            <person name="Submissions S."/>
        </authorList>
    </citation>
    <scope>NUCLEOTIDE SEQUENCE [LARGE SCALE GENOMIC DNA]</scope>
    <source>
        <strain evidence="12">RKEM611</strain>
    </source>
</reference>
<evidence type="ECO:0000313" key="12">
    <source>
        <dbReference type="Proteomes" id="UP000192907"/>
    </source>
</evidence>
<feature type="transmembrane region" description="Helical" evidence="9">
    <location>
        <begin position="293"/>
        <end position="312"/>
    </location>
</feature>